<comment type="caution">
    <text evidence="5">The sequence shown here is derived from an EMBL/GenBank/DDBJ whole genome shotgun (WGS) entry which is preliminary data.</text>
</comment>
<dbReference type="GO" id="GO:0005634">
    <property type="term" value="C:nucleus"/>
    <property type="evidence" value="ECO:0007669"/>
    <property type="project" value="UniProtKB-SubCell"/>
</dbReference>
<reference evidence="5 6" key="1">
    <citation type="journal article" date="2020" name="G3 (Bethesda)">
        <title>Improved Reference Genome for Cyclotella cryptica CCMP332, a Model for Cell Wall Morphogenesis, Salinity Adaptation, and Lipid Production in Diatoms (Bacillariophyta).</title>
        <authorList>
            <person name="Roberts W.R."/>
            <person name="Downey K.M."/>
            <person name="Ruck E.C."/>
            <person name="Traller J.C."/>
            <person name="Alverson A.J."/>
        </authorList>
    </citation>
    <scope>NUCLEOTIDE SEQUENCE [LARGE SCALE GENOMIC DNA]</scope>
    <source>
        <strain evidence="5 6">CCMP332</strain>
    </source>
</reference>
<dbReference type="InterPro" id="IPR036546">
    <property type="entry name" value="MED15_KIX"/>
</dbReference>
<evidence type="ECO:0000313" key="5">
    <source>
        <dbReference type="EMBL" id="KAL3801233.1"/>
    </source>
</evidence>
<feature type="region of interest" description="Disordered" evidence="3">
    <location>
        <begin position="1"/>
        <end position="41"/>
    </location>
</feature>
<dbReference type="Gene3D" id="1.10.246.20">
    <property type="entry name" value="Coactivator CBP, KIX domain"/>
    <property type="match status" value="1"/>
</dbReference>
<dbReference type="AlphaFoldDB" id="A0ABD3QLE8"/>
<evidence type="ECO:0000313" key="6">
    <source>
        <dbReference type="Proteomes" id="UP001516023"/>
    </source>
</evidence>
<comment type="subcellular location">
    <subcellularLocation>
        <location evidence="1">Nucleus</location>
    </subcellularLocation>
</comment>
<evidence type="ECO:0000259" key="4">
    <source>
        <dbReference type="Pfam" id="PF16987"/>
    </source>
</evidence>
<feature type="domain" description="Mediator complex subunit 15 KIX" evidence="4">
    <location>
        <begin position="37"/>
        <end position="108"/>
    </location>
</feature>
<protein>
    <recommendedName>
        <fullName evidence="4">Mediator complex subunit 15 KIX domain-containing protein</fullName>
    </recommendedName>
</protein>
<keyword evidence="2" id="KW-0539">Nucleus</keyword>
<name>A0ABD3QLE8_9STRA</name>
<evidence type="ECO:0000256" key="3">
    <source>
        <dbReference type="SAM" id="MobiDB-lite"/>
    </source>
</evidence>
<dbReference type="EMBL" id="JABMIG020000028">
    <property type="protein sequence ID" value="KAL3801233.1"/>
    <property type="molecule type" value="Genomic_DNA"/>
</dbReference>
<feature type="region of interest" description="Disordered" evidence="3">
    <location>
        <begin position="106"/>
        <end position="125"/>
    </location>
</feature>
<dbReference type="InterPro" id="IPR036529">
    <property type="entry name" value="KIX_dom_sf"/>
</dbReference>
<proteinExistence type="predicted"/>
<organism evidence="5 6">
    <name type="scientific">Cyclotella cryptica</name>
    <dbReference type="NCBI Taxonomy" id="29204"/>
    <lineage>
        <taxon>Eukaryota</taxon>
        <taxon>Sar</taxon>
        <taxon>Stramenopiles</taxon>
        <taxon>Ochrophyta</taxon>
        <taxon>Bacillariophyta</taxon>
        <taxon>Coscinodiscophyceae</taxon>
        <taxon>Thalassiosirophycidae</taxon>
        <taxon>Stephanodiscales</taxon>
        <taxon>Stephanodiscaceae</taxon>
        <taxon>Cyclotella</taxon>
    </lineage>
</organism>
<dbReference type="Pfam" id="PF16987">
    <property type="entry name" value="KIX_2"/>
    <property type="match status" value="1"/>
</dbReference>
<dbReference type="Proteomes" id="UP001516023">
    <property type="component" value="Unassembled WGS sequence"/>
</dbReference>
<gene>
    <name evidence="5" type="ORF">HJC23_012633</name>
</gene>
<feature type="compositionally biased region" description="Low complexity" evidence="3">
    <location>
        <begin position="22"/>
        <end position="31"/>
    </location>
</feature>
<sequence length="611" mass="68247">MTPLPASTKSKHGQPTTGVKFSSSTMASNNPPTNPPTNDWRSTVSQAYRSTEVRSIAATLASLEPGATTASKTMLAMRFEESIFKAASSLDDYKKCIQKRLKKLQKHYSKTGATPGGSGAADGTITREKERLLENELREKFGSKLIYIAEKSDLAVLVLKQTSDNPQQADALLSHALKTKEWAGYLGIPLPNDNNDDSNNVDAEKKHRPPLDMGHLLKIKAQMEKFVDVIRSHISKICDPEIFLLDKLMFLEQDFMKRSSCSDIVQRAFAEHDRECPHFTVEEMQRLLDKLRSPLPAPRRNQEEGADVRASVARIDRIRTVAQAMYIYVGLSQGDKTAFPNGLQKTFDIGRTYLNELEKEYDSLLKGMEDTDENGQRILHLEDAWNNVLRYEGGESEGASSLEDMDAEPEAKRQKVETRRYPMVICSRVLLTPGRCVISSIVPVLKRKRATLIRNKTASYVRLEFGNAFEMNIYFVPLLVTVRAMERPKEGQLPNMVTMAGELTWPSLHQGLRPSLGSDGTSNDDGKDNKDLTVLGVTGPYSTLGHIITKKLQYASAQATHVLRRCFAETTIGKGALAKSDFEVEILEIGALVKFLQIARSTYIPDWVDDD</sequence>
<evidence type="ECO:0000256" key="2">
    <source>
        <dbReference type="ARBA" id="ARBA00023242"/>
    </source>
</evidence>
<feature type="compositionally biased region" description="Polar residues" evidence="3">
    <location>
        <begin position="1"/>
        <end position="21"/>
    </location>
</feature>
<keyword evidence="6" id="KW-1185">Reference proteome</keyword>
<evidence type="ECO:0000256" key="1">
    <source>
        <dbReference type="ARBA" id="ARBA00004123"/>
    </source>
</evidence>
<accession>A0ABD3QLE8</accession>